<comment type="caution">
    <text evidence="1">The sequence shown here is derived from an EMBL/GenBank/DDBJ whole genome shotgun (WGS) entry which is preliminary data.</text>
</comment>
<dbReference type="EMBL" id="JYDL01000019">
    <property type="protein sequence ID" value="KRX24175.1"/>
    <property type="molecule type" value="Genomic_DNA"/>
</dbReference>
<accession>A0A0V0SBV6</accession>
<evidence type="ECO:0000313" key="1">
    <source>
        <dbReference type="EMBL" id="KRX24175.1"/>
    </source>
</evidence>
<keyword evidence="2" id="KW-1185">Reference proteome</keyword>
<gene>
    <name evidence="1" type="ORF">T07_9170</name>
</gene>
<dbReference type="AlphaFoldDB" id="A0A0V0SBV6"/>
<dbReference type="Proteomes" id="UP000054630">
    <property type="component" value="Unassembled WGS sequence"/>
</dbReference>
<reference evidence="1 2" key="1">
    <citation type="submission" date="2015-01" db="EMBL/GenBank/DDBJ databases">
        <title>Evolution of Trichinella species and genotypes.</title>
        <authorList>
            <person name="Korhonen P.K."/>
            <person name="Edoardo P."/>
            <person name="Giuseppe L.R."/>
            <person name="Gasser R.B."/>
        </authorList>
    </citation>
    <scope>NUCLEOTIDE SEQUENCE [LARGE SCALE GENOMIC DNA]</scope>
    <source>
        <strain evidence="1">ISS37</strain>
    </source>
</reference>
<sequence length="130" mass="14696">MKMDVQEDEVNDYGICVNVSSPFLVAYLSRFSVSLKKVSVVRGVRISTVGDIAELFTVQCLVDTMDCALFKSFDAGALITAEPLKSKENTIRHRPHSRWEHLVKWRFSTGPRANGCMIWAPDSKLIAQYR</sequence>
<proteinExistence type="predicted"/>
<organism evidence="1 2">
    <name type="scientific">Trichinella nelsoni</name>
    <dbReference type="NCBI Taxonomy" id="6336"/>
    <lineage>
        <taxon>Eukaryota</taxon>
        <taxon>Metazoa</taxon>
        <taxon>Ecdysozoa</taxon>
        <taxon>Nematoda</taxon>
        <taxon>Enoplea</taxon>
        <taxon>Dorylaimia</taxon>
        <taxon>Trichinellida</taxon>
        <taxon>Trichinellidae</taxon>
        <taxon>Trichinella</taxon>
    </lineage>
</organism>
<name>A0A0V0SBV6_9BILA</name>
<protein>
    <submittedName>
        <fullName evidence="1">Uncharacterized protein</fullName>
    </submittedName>
</protein>
<evidence type="ECO:0000313" key="2">
    <source>
        <dbReference type="Proteomes" id="UP000054630"/>
    </source>
</evidence>